<organism evidence="1 2">
    <name type="scientific">Streptomyces rubradiris</name>
    <name type="common">Streptomyces achromogenes subsp. rubradiris</name>
    <dbReference type="NCBI Taxonomy" id="285531"/>
    <lineage>
        <taxon>Bacteria</taxon>
        <taxon>Bacillati</taxon>
        <taxon>Actinomycetota</taxon>
        <taxon>Actinomycetes</taxon>
        <taxon>Kitasatosporales</taxon>
        <taxon>Streptomycetaceae</taxon>
        <taxon>Streptomyces</taxon>
    </lineage>
</organism>
<dbReference type="Proteomes" id="UP000646738">
    <property type="component" value="Unassembled WGS sequence"/>
</dbReference>
<accession>A0ABQ3RG62</accession>
<gene>
    <name evidence="1" type="ORF">Srubr_46940</name>
</gene>
<name>A0ABQ3RG62_STRRR</name>
<comment type="caution">
    <text evidence="1">The sequence shown here is derived from an EMBL/GenBank/DDBJ whole genome shotgun (WGS) entry which is preliminary data.</text>
</comment>
<evidence type="ECO:0000313" key="1">
    <source>
        <dbReference type="EMBL" id="GHI54848.1"/>
    </source>
</evidence>
<keyword evidence="2" id="KW-1185">Reference proteome</keyword>
<dbReference type="EMBL" id="BNEA01000015">
    <property type="protein sequence ID" value="GHI54848.1"/>
    <property type="molecule type" value="Genomic_DNA"/>
</dbReference>
<evidence type="ECO:0000313" key="2">
    <source>
        <dbReference type="Proteomes" id="UP000646738"/>
    </source>
</evidence>
<sequence>MGPRLPWLAPYGDSAMAVRCRGCGALPDEQPGRSYGGPLAILKRIRGFVAHPTGQTGNLRPKTGIWATEWNSVGP</sequence>
<protein>
    <submittedName>
        <fullName evidence="1">Uncharacterized protein</fullName>
    </submittedName>
</protein>
<reference evidence="2" key="1">
    <citation type="submission" date="2023-07" db="EMBL/GenBank/DDBJ databases">
        <title>Whole genome shotgun sequence of Streptomyces achromogenes subsp. rubradiris NBRC 14000.</title>
        <authorList>
            <person name="Komaki H."/>
            <person name="Tamura T."/>
        </authorList>
    </citation>
    <scope>NUCLEOTIDE SEQUENCE [LARGE SCALE GENOMIC DNA]</scope>
    <source>
        <strain evidence="2">NBRC 14000</strain>
    </source>
</reference>
<proteinExistence type="predicted"/>